<proteinExistence type="predicted"/>
<protein>
    <submittedName>
        <fullName evidence="2">Uncharacterized protein</fullName>
    </submittedName>
</protein>
<dbReference type="AlphaFoldDB" id="A0ABD2LT14"/>
<name>A0ABD2LT14_9BILA</name>
<feature type="region of interest" description="Disordered" evidence="1">
    <location>
        <begin position="204"/>
        <end position="229"/>
    </location>
</feature>
<feature type="compositionally biased region" description="Polar residues" evidence="1">
    <location>
        <begin position="93"/>
        <end position="104"/>
    </location>
</feature>
<evidence type="ECO:0000256" key="1">
    <source>
        <dbReference type="SAM" id="MobiDB-lite"/>
    </source>
</evidence>
<dbReference type="Proteomes" id="UP001620626">
    <property type="component" value="Unassembled WGS sequence"/>
</dbReference>
<keyword evidence="3" id="KW-1185">Reference proteome</keyword>
<feature type="compositionally biased region" description="Basic and acidic residues" evidence="1">
    <location>
        <begin position="257"/>
        <end position="266"/>
    </location>
</feature>
<feature type="compositionally biased region" description="Polar residues" evidence="1">
    <location>
        <begin position="204"/>
        <end position="218"/>
    </location>
</feature>
<comment type="caution">
    <text evidence="2">The sequence shown here is derived from an EMBL/GenBank/DDBJ whole genome shotgun (WGS) entry which is preliminary data.</text>
</comment>
<dbReference type="EMBL" id="JBICBT010000281">
    <property type="protein sequence ID" value="KAL3118385.1"/>
    <property type="molecule type" value="Genomic_DNA"/>
</dbReference>
<gene>
    <name evidence="2" type="ORF">niasHT_001021</name>
</gene>
<feature type="region of interest" description="Disordered" evidence="1">
    <location>
        <begin position="87"/>
        <end position="114"/>
    </location>
</feature>
<accession>A0ABD2LT14</accession>
<organism evidence="2 3">
    <name type="scientific">Heterodera trifolii</name>
    <dbReference type="NCBI Taxonomy" id="157864"/>
    <lineage>
        <taxon>Eukaryota</taxon>
        <taxon>Metazoa</taxon>
        <taxon>Ecdysozoa</taxon>
        <taxon>Nematoda</taxon>
        <taxon>Chromadorea</taxon>
        <taxon>Rhabditida</taxon>
        <taxon>Tylenchina</taxon>
        <taxon>Tylenchomorpha</taxon>
        <taxon>Tylenchoidea</taxon>
        <taxon>Heteroderidae</taxon>
        <taxon>Heteroderinae</taxon>
        <taxon>Heterodera</taxon>
    </lineage>
</organism>
<feature type="region of interest" description="Disordered" evidence="1">
    <location>
        <begin position="249"/>
        <end position="268"/>
    </location>
</feature>
<evidence type="ECO:0000313" key="3">
    <source>
        <dbReference type="Proteomes" id="UP001620626"/>
    </source>
</evidence>
<sequence>MMKSARRRATIGHLSNRHVDWCQPTAQNSLHYRRKVFDKLLDENSSARKLVGRHSSISCHADNGEKQQDGGGAGIIGIVKQQRQQRYCYSSQPNSRKTSENVGNSPRHVPPQPAATLPRLAETLPLEIVPAIGSLRGTVNASCAMGMLQQQNQRRPVTARTGCRLRQYSLQSFPFQPLQKHSQPQLSTIQSGIVMRKMSAGPSFYSQSPSLNHPNNQPRDGAIGNMNNAETGKSHTALFSFSGSSDSVLNSCGQNDNETHEQESKSNIDPVYLALKEATEKYGNKAGKYRCFSQNICGVGTGDSATTPSSCLPRNLSQASLLDSGTFSASGDSGGIGSGFNNASSTGLFVISGGSTSQLEGGQ</sequence>
<evidence type="ECO:0000313" key="2">
    <source>
        <dbReference type="EMBL" id="KAL3118385.1"/>
    </source>
</evidence>
<reference evidence="2 3" key="1">
    <citation type="submission" date="2024-10" db="EMBL/GenBank/DDBJ databases">
        <authorList>
            <person name="Kim D."/>
        </authorList>
    </citation>
    <scope>NUCLEOTIDE SEQUENCE [LARGE SCALE GENOMIC DNA]</scope>
    <source>
        <strain evidence="2">BH-2024</strain>
    </source>
</reference>